<keyword evidence="1 2" id="KW-0238">DNA-binding</keyword>
<sequence length="224" mass="24543">MNPDARCESEGDAVTDAVTGTRSRENTRARLLDAAFDVFADVGLDAASVEAVCERAGFTRGAFYSNFASKDELFLELARTVSERKLATITERVRQITGGAEPAARPDEIVQQLVDVSLDSRQGVLLMSEIRTRAMRDEETARSYRAWMDGMVARVTAIIEDLVATYGMTLRMPAREFAQIMLELWESTAVSAITDRLDDRATAALMGRRTHALAAAVVEGFPSA</sequence>
<dbReference type="GO" id="GO:0003700">
    <property type="term" value="F:DNA-binding transcription factor activity"/>
    <property type="evidence" value="ECO:0007669"/>
    <property type="project" value="TreeGrafter"/>
</dbReference>
<dbReference type="PRINTS" id="PR00455">
    <property type="entry name" value="HTHTETR"/>
</dbReference>
<dbReference type="SUPFAM" id="SSF46689">
    <property type="entry name" value="Homeodomain-like"/>
    <property type="match status" value="1"/>
</dbReference>
<dbReference type="GO" id="GO:0000976">
    <property type="term" value="F:transcription cis-regulatory region binding"/>
    <property type="evidence" value="ECO:0007669"/>
    <property type="project" value="TreeGrafter"/>
</dbReference>
<protein>
    <submittedName>
        <fullName evidence="5">TetR/AcrR family transcriptional regulator</fullName>
    </submittedName>
</protein>
<dbReference type="Gene3D" id="1.10.357.10">
    <property type="entry name" value="Tetracycline Repressor, domain 2"/>
    <property type="match status" value="1"/>
</dbReference>
<dbReference type="InterPro" id="IPR036271">
    <property type="entry name" value="Tet_transcr_reg_TetR-rel_C_sf"/>
</dbReference>
<evidence type="ECO:0000256" key="3">
    <source>
        <dbReference type="SAM" id="MobiDB-lite"/>
    </source>
</evidence>
<reference evidence="5 6" key="1">
    <citation type="submission" date="2019-01" db="EMBL/GenBank/DDBJ databases">
        <title>Genome sequencing of strain DFW100M-13.</title>
        <authorList>
            <person name="Heo J."/>
            <person name="Kim S.-J."/>
            <person name="Kim J.-S."/>
            <person name="Hong S.-B."/>
            <person name="Kwon S.-W."/>
        </authorList>
    </citation>
    <scope>NUCLEOTIDE SEQUENCE [LARGE SCALE GENOMIC DNA]</scope>
    <source>
        <strain evidence="5 6">DFW100M-13</strain>
    </source>
</reference>
<gene>
    <name evidence="5" type="ORF">ET475_10775</name>
</gene>
<evidence type="ECO:0000313" key="6">
    <source>
        <dbReference type="Proteomes" id="UP000293995"/>
    </source>
</evidence>
<evidence type="ECO:0000313" key="5">
    <source>
        <dbReference type="EMBL" id="QAY61820.1"/>
    </source>
</evidence>
<dbReference type="EMBL" id="CP035494">
    <property type="protein sequence ID" value="QAY61820.1"/>
    <property type="molecule type" value="Genomic_DNA"/>
</dbReference>
<dbReference type="InterPro" id="IPR050109">
    <property type="entry name" value="HTH-type_TetR-like_transc_reg"/>
</dbReference>
<evidence type="ECO:0000259" key="4">
    <source>
        <dbReference type="PROSITE" id="PS50977"/>
    </source>
</evidence>
<evidence type="ECO:0000256" key="1">
    <source>
        <dbReference type="ARBA" id="ARBA00023125"/>
    </source>
</evidence>
<dbReference type="InterPro" id="IPR009057">
    <property type="entry name" value="Homeodomain-like_sf"/>
</dbReference>
<name>A0A4P6EH33_9MICO</name>
<accession>A0A4P6EH33</accession>
<feature type="DNA-binding region" description="H-T-H motif" evidence="2">
    <location>
        <begin position="48"/>
        <end position="67"/>
    </location>
</feature>
<feature type="domain" description="HTH tetR-type" evidence="4">
    <location>
        <begin position="25"/>
        <end position="85"/>
    </location>
</feature>
<dbReference type="PROSITE" id="PS50977">
    <property type="entry name" value="HTH_TETR_2"/>
    <property type="match status" value="1"/>
</dbReference>
<dbReference type="PANTHER" id="PTHR30055">
    <property type="entry name" value="HTH-TYPE TRANSCRIPTIONAL REGULATOR RUTR"/>
    <property type="match status" value="1"/>
</dbReference>
<dbReference type="KEGG" id="mprt:ET475_10775"/>
<dbReference type="SUPFAM" id="SSF48498">
    <property type="entry name" value="Tetracyclin repressor-like, C-terminal domain"/>
    <property type="match status" value="1"/>
</dbReference>
<keyword evidence="6" id="KW-1185">Reference proteome</keyword>
<organism evidence="5 6">
    <name type="scientific">Microbacterium protaetiae</name>
    <dbReference type="NCBI Taxonomy" id="2509458"/>
    <lineage>
        <taxon>Bacteria</taxon>
        <taxon>Bacillati</taxon>
        <taxon>Actinomycetota</taxon>
        <taxon>Actinomycetes</taxon>
        <taxon>Micrococcales</taxon>
        <taxon>Microbacteriaceae</taxon>
        <taxon>Microbacterium</taxon>
    </lineage>
</organism>
<feature type="region of interest" description="Disordered" evidence="3">
    <location>
        <begin position="1"/>
        <end position="20"/>
    </location>
</feature>
<dbReference type="OrthoDB" id="7252896at2"/>
<dbReference type="AlphaFoldDB" id="A0A4P6EH33"/>
<proteinExistence type="predicted"/>
<dbReference type="Proteomes" id="UP000293995">
    <property type="component" value="Chromosome"/>
</dbReference>
<dbReference type="PANTHER" id="PTHR30055:SF241">
    <property type="entry name" value="TRANSCRIPTIONAL REGULATORY PROTEIN"/>
    <property type="match status" value="1"/>
</dbReference>
<evidence type="ECO:0000256" key="2">
    <source>
        <dbReference type="PROSITE-ProRule" id="PRU00335"/>
    </source>
</evidence>
<dbReference type="InterPro" id="IPR001647">
    <property type="entry name" value="HTH_TetR"/>
</dbReference>
<dbReference type="Pfam" id="PF00440">
    <property type="entry name" value="TetR_N"/>
    <property type="match status" value="1"/>
</dbReference>